<evidence type="ECO:0000256" key="2">
    <source>
        <dbReference type="ARBA" id="ARBA00023015"/>
    </source>
</evidence>
<dbReference type="GO" id="GO:0003700">
    <property type="term" value="F:DNA-binding transcription factor activity"/>
    <property type="evidence" value="ECO:0007669"/>
    <property type="project" value="InterPro"/>
</dbReference>
<keyword evidence="2" id="KW-0805">Transcription regulation</keyword>
<name>A0A9D2FTG8_9FIRM</name>
<dbReference type="InterPro" id="IPR036388">
    <property type="entry name" value="WH-like_DNA-bd_sf"/>
</dbReference>
<organism evidence="6 7">
    <name type="scientific">Candidatus Blautia pullicola</name>
    <dbReference type="NCBI Taxonomy" id="2838498"/>
    <lineage>
        <taxon>Bacteria</taxon>
        <taxon>Bacillati</taxon>
        <taxon>Bacillota</taxon>
        <taxon>Clostridia</taxon>
        <taxon>Lachnospirales</taxon>
        <taxon>Lachnospiraceae</taxon>
        <taxon>Blautia</taxon>
    </lineage>
</organism>
<evidence type="ECO:0000259" key="5">
    <source>
        <dbReference type="PROSITE" id="PS50931"/>
    </source>
</evidence>
<dbReference type="PRINTS" id="PR00039">
    <property type="entry name" value="HTHLYSR"/>
</dbReference>
<proteinExistence type="inferred from homology"/>
<dbReference type="InterPro" id="IPR000847">
    <property type="entry name" value="LysR_HTH_N"/>
</dbReference>
<dbReference type="SUPFAM" id="SSF46785">
    <property type="entry name" value="Winged helix' DNA-binding domain"/>
    <property type="match status" value="1"/>
</dbReference>
<dbReference type="InterPro" id="IPR036390">
    <property type="entry name" value="WH_DNA-bd_sf"/>
</dbReference>
<comment type="similarity">
    <text evidence="1">Belongs to the LysR transcriptional regulatory family.</text>
</comment>
<dbReference type="InterPro" id="IPR005119">
    <property type="entry name" value="LysR_subst-bd"/>
</dbReference>
<keyword evidence="4" id="KW-0804">Transcription</keyword>
<dbReference type="PANTHER" id="PTHR30126:SF64">
    <property type="entry name" value="HTH-TYPE TRANSCRIPTIONAL REGULATOR CITR"/>
    <property type="match status" value="1"/>
</dbReference>
<dbReference type="SUPFAM" id="SSF53850">
    <property type="entry name" value="Periplasmic binding protein-like II"/>
    <property type="match status" value="1"/>
</dbReference>
<dbReference type="Proteomes" id="UP000824056">
    <property type="component" value="Unassembled WGS sequence"/>
</dbReference>
<evidence type="ECO:0000256" key="3">
    <source>
        <dbReference type="ARBA" id="ARBA00023125"/>
    </source>
</evidence>
<gene>
    <name evidence="6" type="ORF">H9809_12415</name>
</gene>
<dbReference type="Pfam" id="PF00126">
    <property type="entry name" value="HTH_1"/>
    <property type="match status" value="1"/>
</dbReference>
<keyword evidence="3" id="KW-0238">DNA-binding</keyword>
<reference evidence="6" key="1">
    <citation type="journal article" date="2021" name="PeerJ">
        <title>Extensive microbial diversity within the chicken gut microbiome revealed by metagenomics and culture.</title>
        <authorList>
            <person name="Gilroy R."/>
            <person name="Ravi A."/>
            <person name="Getino M."/>
            <person name="Pursley I."/>
            <person name="Horton D.L."/>
            <person name="Alikhan N.F."/>
            <person name="Baker D."/>
            <person name="Gharbi K."/>
            <person name="Hall N."/>
            <person name="Watson M."/>
            <person name="Adriaenssens E.M."/>
            <person name="Foster-Nyarko E."/>
            <person name="Jarju S."/>
            <person name="Secka A."/>
            <person name="Antonio M."/>
            <person name="Oren A."/>
            <person name="Chaudhuri R.R."/>
            <person name="La Ragione R."/>
            <person name="Hildebrand F."/>
            <person name="Pallen M.J."/>
        </authorList>
    </citation>
    <scope>NUCLEOTIDE SEQUENCE</scope>
    <source>
        <strain evidence="6">1068</strain>
    </source>
</reference>
<dbReference type="CDD" id="cd05466">
    <property type="entry name" value="PBP2_LTTR_substrate"/>
    <property type="match status" value="1"/>
</dbReference>
<protein>
    <submittedName>
        <fullName evidence="6">LysR family transcriptional regulator</fullName>
    </submittedName>
</protein>
<dbReference type="EMBL" id="DXBG01000291">
    <property type="protein sequence ID" value="HIZ66678.1"/>
    <property type="molecule type" value="Genomic_DNA"/>
</dbReference>
<dbReference type="PROSITE" id="PS50931">
    <property type="entry name" value="HTH_LYSR"/>
    <property type="match status" value="1"/>
</dbReference>
<comment type="caution">
    <text evidence="6">The sequence shown here is derived from an EMBL/GenBank/DDBJ whole genome shotgun (WGS) entry which is preliminary data.</text>
</comment>
<sequence>MDISFELYKVFYYVASSLSFSQASRQLYISQSAVSQSVKSLEAKLGHPLFFRNTKRVALTPEGEALLEYVEPAIHLLEEGEKQILNSPSLETPLRIGASDTICRYFLVPYFKRFHQEFPNIPIKVTNSTSAGCVTLLKNNQVDLIVANAPNSHLTEQETWYVLREFQDIFIAGRNFFHLEDKPLTLAQLTGYPVLMLERSSATSEFLHQAFARRGLSLAPEAELSSNDLLLDLARIGLGITVVPDYVLSHWSQDFYQLKLKETIPKRKLILAHNSRLASSFGAKKFLEYLFPDGERKGDIL</sequence>
<reference evidence="6" key="2">
    <citation type="submission" date="2021-04" db="EMBL/GenBank/DDBJ databases">
        <authorList>
            <person name="Gilroy R."/>
        </authorList>
    </citation>
    <scope>NUCLEOTIDE SEQUENCE</scope>
    <source>
        <strain evidence="6">1068</strain>
    </source>
</reference>
<dbReference type="PANTHER" id="PTHR30126">
    <property type="entry name" value="HTH-TYPE TRANSCRIPTIONAL REGULATOR"/>
    <property type="match status" value="1"/>
</dbReference>
<dbReference type="Pfam" id="PF03466">
    <property type="entry name" value="LysR_substrate"/>
    <property type="match status" value="1"/>
</dbReference>
<evidence type="ECO:0000256" key="4">
    <source>
        <dbReference type="ARBA" id="ARBA00023163"/>
    </source>
</evidence>
<accession>A0A9D2FTG8</accession>
<dbReference type="AlphaFoldDB" id="A0A9D2FTG8"/>
<dbReference type="Gene3D" id="1.10.10.10">
    <property type="entry name" value="Winged helix-like DNA-binding domain superfamily/Winged helix DNA-binding domain"/>
    <property type="match status" value="1"/>
</dbReference>
<evidence type="ECO:0000256" key="1">
    <source>
        <dbReference type="ARBA" id="ARBA00009437"/>
    </source>
</evidence>
<evidence type="ECO:0000313" key="6">
    <source>
        <dbReference type="EMBL" id="HIZ66678.1"/>
    </source>
</evidence>
<dbReference type="Gene3D" id="3.40.190.290">
    <property type="match status" value="1"/>
</dbReference>
<feature type="domain" description="HTH lysR-type" evidence="5">
    <location>
        <begin position="3"/>
        <end position="60"/>
    </location>
</feature>
<dbReference type="GO" id="GO:0000976">
    <property type="term" value="F:transcription cis-regulatory region binding"/>
    <property type="evidence" value="ECO:0007669"/>
    <property type="project" value="TreeGrafter"/>
</dbReference>
<dbReference type="FunFam" id="1.10.10.10:FF:000001">
    <property type="entry name" value="LysR family transcriptional regulator"/>
    <property type="match status" value="1"/>
</dbReference>
<evidence type="ECO:0000313" key="7">
    <source>
        <dbReference type="Proteomes" id="UP000824056"/>
    </source>
</evidence>